<keyword evidence="1" id="KW-0812">Transmembrane</keyword>
<dbReference type="EMBL" id="JARPWH010000018">
    <property type="protein sequence ID" value="MDT2402198.1"/>
    <property type="molecule type" value="Genomic_DNA"/>
</dbReference>
<dbReference type="Gene3D" id="3.40.50.1860">
    <property type="match status" value="2"/>
</dbReference>
<dbReference type="InterPro" id="IPR015942">
    <property type="entry name" value="Asp/Glu/hydantoin_racemase"/>
</dbReference>
<dbReference type="EMBL" id="JARPWY010000053">
    <property type="protein sequence ID" value="MDT2515776.1"/>
    <property type="molecule type" value="Genomic_DNA"/>
</dbReference>
<reference evidence="3 4" key="1">
    <citation type="submission" date="2023-03" db="EMBL/GenBank/DDBJ databases">
        <authorList>
            <person name="Shen W."/>
            <person name="Cai J."/>
        </authorList>
    </citation>
    <scope>NUCLEOTIDE SEQUENCE [LARGE SCALE GENOMIC DNA]</scope>
    <source>
        <strain evidence="2">P33-2</strain>
        <strain evidence="3 4">Y2</strain>
    </source>
</reference>
<dbReference type="Proteomes" id="UP001260773">
    <property type="component" value="Unassembled WGS sequence"/>
</dbReference>
<proteinExistence type="predicted"/>
<evidence type="ECO:0000256" key="1">
    <source>
        <dbReference type="SAM" id="Phobius"/>
    </source>
</evidence>
<dbReference type="AlphaFoldDB" id="A0A2N8PX30"/>
<protein>
    <submittedName>
        <fullName evidence="3">Aspartate/glutamate racemase family protein</fullName>
    </submittedName>
</protein>
<evidence type="ECO:0000313" key="3">
    <source>
        <dbReference type="EMBL" id="MDT2515776.1"/>
    </source>
</evidence>
<evidence type="ECO:0000313" key="2">
    <source>
        <dbReference type="EMBL" id="MDT2402198.1"/>
    </source>
</evidence>
<sequence length="253" mass="27820">MRKAKNLQTEADLISTIQVAPTAFSGFAIGIIAVNLIYPKIPGNVANATTFAFPVLYEVVDFEIEQLFEGSKQIQEQVIDAAKKLEKQGVRAIVGACGYFGHFQEAVSEAVDIPAFLSSISQVPIIKLGLKKEQKILTLVASGKDINEAFFRSSGADLSDCIIREIGTLESFSPIRWGKTELDNQKLEADLVKVVQTELNRSAEIGAILLECSDLPPYSYAIQQVSGLPVFDFISLINWVHFAVVQSKYYGHF</sequence>
<organism evidence="3 4">
    <name type="scientific">Enterococcus avium</name>
    <name type="common">Streptococcus avium</name>
    <dbReference type="NCBI Taxonomy" id="33945"/>
    <lineage>
        <taxon>Bacteria</taxon>
        <taxon>Bacillati</taxon>
        <taxon>Bacillota</taxon>
        <taxon>Bacilli</taxon>
        <taxon>Lactobacillales</taxon>
        <taxon>Enterococcaceae</taxon>
        <taxon>Enterococcus</taxon>
    </lineage>
</organism>
<evidence type="ECO:0000313" key="4">
    <source>
        <dbReference type="Proteomes" id="UP001264335"/>
    </source>
</evidence>
<dbReference type="Pfam" id="PF01177">
    <property type="entry name" value="Asp_Glu_race"/>
    <property type="match status" value="1"/>
</dbReference>
<keyword evidence="1" id="KW-1133">Transmembrane helix</keyword>
<comment type="caution">
    <text evidence="3">The sequence shown here is derived from an EMBL/GenBank/DDBJ whole genome shotgun (WGS) entry which is preliminary data.</text>
</comment>
<name>A0A2N8PX30_ENTAV</name>
<dbReference type="GO" id="GO:0016855">
    <property type="term" value="F:racemase and epimerase activity, acting on amino acids and derivatives"/>
    <property type="evidence" value="ECO:0007669"/>
    <property type="project" value="InterPro"/>
</dbReference>
<accession>A0A2N8PX30</accession>
<keyword evidence="1" id="KW-0472">Membrane</keyword>
<dbReference type="Proteomes" id="UP001264335">
    <property type="component" value="Unassembled WGS sequence"/>
</dbReference>
<dbReference type="NCBIfam" id="NF005679">
    <property type="entry name" value="PRK07475.1"/>
    <property type="match status" value="1"/>
</dbReference>
<dbReference type="InterPro" id="IPR001920">
    <property type="entry name" value="Asp/Glu_race"/>
</dbReference>
<feature type="transmembrane region" description="Helical" evidence="1">
    <location>
        <begin position="12"/>
        <end position="38"/>
    </location>
</feature>
<dbReference type="RefSeq" id="WP_016181871.1">
    <property type="nucleotide sequence ID" value="NZ_CAAKOC010000141.1"/>
</dbReference>
<gene>
    <name evidence="2" type="ORF">P7D43_07430</name>
    <name evidence="3" type="ORF">P7D79_16240</name>
</gene>